<feature type="domain" description="S-adenosyl-l-methionine hydroxide adenosyltransferase C-terminal" evidence="4">
    <location>
        <begin position="160"/>
        <end position="238"/>
    </location>
</feature>
<dbReference type="PANTHER" id="PTHR35092:SF1">
    <property type="entry name" value="CHLORINASE MJ1651"/>
    <property type="match status" value="1"/>
</dbReference>
<dbReference type="Gene3D" id="2.40.30.90">
    <property type="entry name" value="Bacterial fluorinating enzyme like"/>
    <property type="match status" value="1"/>
</dbReference>
<organism evidence="5 6">
    <name type="scientific">Aquibaculum arenosum</name>
    <dbReference type="NCBI Taxonomy" id="3032591"/>
    <lineage>
        <taxon>Bacteria</taxon>
        <taxon>Pseudomonadati</taxon>
        <taxon>Pseudomonadota</taxon>
        <taxon>Alphaproteobacteria</taxon>
        <taxon>Rhodospirillales</taxon>
        <taxon>Rhodovibrionaceae</taxon>
        <taxon>Aquibaculum</taxon>
    </lineage>
</organism>
<comment type="caution">
    <text evidence="5">The sequence shown here is derived from an EMBL/GenBank/DDBJ whole genome shotgun (WGS) entry which is preliminary data.</text>
</comment>
<dbReference type="PANTHER" id="PTHR35092">
    <property type="entry name" value="CHLORINASE MJ1651"/>
    <property type="match status" value="1"/>
</dbReference>
<evidence type="ECO:0000313" key="6">
    <source>
        <dbReference type="Proteomes" id="UP001215503"/>
    </source>
</evidence>
<dbReference type="InterPro" id="IPR002747">
    <property type="entry name" value="SAM_OH_AdoTrfase"/>
</dbReference>
<dbReference type="InterPro" id="IPR046470">
    <property type="entry name" value="SAM_HAT_C"/>
</dbReference>
<evidence type="ECO:0000259" key="4">
    <source>
        <dbReference type="Pfam" id="PF20257"/>
    </source>
</evidence>
<dbReference type="EMBL" id="JARHUD010000007">
    <property type="protein sequence ID" value="MDF2096868.1"/>
    <property type="molecule type" value="Genomic_DNA"/>
</dbReference>
<feature type="domain" description="S-adenosyl-l-methionine hydroxide adenosyltransferase N-terminal" evidence="3">
    <location>
        <begin position="3"/>
        <end position="140"/>
    </location>
</feature>
<keyword evidence="6" id="KW-1185">Reference proteome</keyword>
<sequence length="248" mass="26113">MFALFTDFGWAGPYVGQMHAVLSAQCSNRPIVDLQHDAPAFEPRAAGHLLAAVVKSLPAECIVIAVVDPGVGSQRQAILLEAGGRTYLGPDNGLLTALALRDPRARAAVIEWQPTALSASFHGRDLFAPAAARLANGKSLPCRPLPLHDLVGADGPERLAEVIYIDGYGNCWTGLPAEDLAPDCRILCANSSFARACTFSDVEIGQPFWYENSAGLVEIAVNQGSAAAALGLTIGSAIEVRPGERLSQ</sequence>
<evidence type="ECO:0000256" key="2">
    <source>
        <dbReference type="ARBA" id="ARBA00024035"/>
    </source>
</evidence>
<evidence type="ECO:0000313" key="5">
    <source>
        <dbReference type="EMBL" id="MDF2096868.1"/>
    </source>
</evidence>
<evidence type="ECO:0000259" key="3">
    <source>
        <dbReference type="Pfam" id="PF01887"/>
    </source>
</evidence>
<dbReference type="InterPro" id="IPR046469">
    <property type="entry name" value="SAM_HAT_N"/>
</dbReference>
<dbReference type="Proteomes" id="UP001215503">
    <property type="component" value="Unassembled WGS sequence"/>
</dbReference>
<protein>
    <submittedName>
        <fullName evidence="5">SAM-dependent chlorinase/fluorinase</fullName>
    </submittedName>
</protein>
<dbReference type="SUPFAM" id="SSF101852">
    <property type="entry name" value="Bacterial fluorinating enzyme, C-terminal domain"/>
    <property type="match status" value="1"/>
</dbReference>
<dbReference type="Pfam" id="PF01887">
    <property type="entry name" value="SAM_HAT_N"/>
    <property type="match status" value="1"/>
</dbReference>
<dbReference type="PIRSF" id="PIRSF006779">
    <property type="entry name" value="UCP006779"/>
    <property type="match status" value="1"/>
</dbReference>
<reference evidence="5 6" key="1">
    <citation type="submission" date="2023-03" db="EMBL/GenBank/DDBJ databases">
        <title>Fodinicurvata sp. CAU 1616 isolated from sea sendiment.</title>
        <authorList>
            <person name="Kim W."/>
        </authorList>
    </citation>
    <scope>NUCLEOTIDE SEQUENCE [LARGE SCALE GENOMIC DNA]</scope>
    <source>
        <strain evidence="5 6">CAU 1616</strain>
    </source>
</reference>
<gene>
    <name evidence="5" type="ORF">P2G67_12875</name>
</gene>
<proteinExistence type="inferred from homology"/>
<dbReference type="InterPro" id="IPR023228">
    <property type="entry name" value="SAM_OH_AdoTrfase_N_sf"/>
</dbReference>
<accession>A0ABT5YPG9</accession>
<keyword evidence="1" id="KW-0949">S-adenosyl-L-methionine</keyword>
<dbReference type="Pfam" id="PF20257">
    <property type="entry name" value="SAM_HAT_C"/>
    <property type="match status" value="1"/>
</dbReference>
<dbReference type="Gene3D" id="3.40.50.10790">
    <property type="entry name" value="S-adenosyl-l-methionine hydroxide adenosyltransferase, N-terminal"/>
    <property type="match status" value="1"/>
</dbReference>
<name>A0ABT5YPG9_9PROT</name>
<dbReference type="InterPro" id="IPR023227">
    <property type="entry name" value="SAM_OH_AdoTrfase_C_sf"/>
</dbReference>
<dbReference type="RefSeq" id="WP_275823627.1">
    <property type="nucleotide sequence ID" value="NZ_JARHUD010000007.1"/>
</dbReference>
<evidence type="ECO:0000256" key="1">
    <source>
        <dbReference type="ARBA" id="ARBA00022691"/>
    </source>
</evidence>
<dbReference type="SUPFAM" id="SSF102522">
    <property type="entry name" value="Bacterial fluorinating enzyme, N-terminal domain"/>
    <property type="match status" value="1"/>
</dbReference>
<comment type="similarity">
    <text evidence="2">Belongs to the SAM hydrolase / SAM-dependent halogenase family.</text>
</comment>